<dbReference type="PANTHER" id="PTHR42928:SF5">
    <property type="entry name" value="BLR1237 PROTEIN"/>
    <property type="match status" value="1"/>
</dbReference>
<evidence type="ECO:0000256" key="2">
    <source>
        <dbReference type="SAM" id="SignalP"/>
    </source>
</evidence>
<dbReference type="OrthoDB" id="9150102at2"/>
<keyword evidence="2" id="KW-0732">Signal</keyword>
<protein>
    <recommendedName>
        <fullName evidence="5">Twin-arginine translocation pathway signal protein</fullName>
    </recommendedName>
</protein>
<dbReference type="Proteomes" id="UP000194151">
    <property type="component" value="Chromosome"/>
</dbReference>
<dbReference type="PANTHER" id="PTHR42928">
    <property type="entry name" value="TRICARBOXYLATE-BINDING PROTEIN"/>
    <property type="match status" value="1"/>
</dbReference>
<accession>A0A1W6YSA9</accession>
<reference evidence="3 4" key="1">
    <citation type="submission" date="2017-05" db="EMBL/GenBank/DDBJ databases">
        <title>Complete and WGS of Bordetella genogroups.</title>
        <authorList>
            <person name="Spilker T."/>
            <person name="LiPuma J."/>
        </authorList>
    </citation>
    <scope>NUCLEOTIDE SEQUENCE [LARGE SCALE GENOMIC DNA]</scope>
    <source>
        <strain evidence="3 4">AU19157</strain>
    </source>
</reference>
<gene>
    <name evidence="3" type="ORF">CAL12_26330</name>
</gene>
<dbReference type="RefSeq" id="WP_086067306.1">
    <property type="nucleotide sequence ID" value="NZ_CP021108.1"/>
</dbReference>
<evidence type="ECO:0000256" key="1">
    <source>
        <dbReference type="ARBA" id="ARBA00006987"/>
    </source>
</evidence>
<dbReference type="KEGG" id="bgv:CAL12_26330"/>
<name>A0A1W6YSA9_9BORD</name>
<dbReference type="AlphaFoldDB" id="A0A1W6YSA9"/>
<evidence type="ECO:0008006" key="5">
    <source>
        <dbReference type="Google" id="ProtNLM"/>
    </source>
</evidence>
<dbReference type="InterPro" id="IPR005064">
    <property type="entry name" value="BUG"/>
</dbReference>
<dbReference type="STRING" id="1416806.CAL12_26330"/>
<feature type="chain" id="PRO_5012416248" description="Twin-arginine translocation pathway signal protein" evidence="2">
    <location>
        <begin position="25"/>
        <end position="324"/>
    </location>
</feature>
<dbReference type="PIRSF" id="PIRSF017082">
    <property type="entry name" value="YflP"/>
    <property type="match status" value="1"/>
</dbReference>
<proteinExistence type="inferred from homology"/>
<evidence type="ECO:0000313" key="4">
    <source>
        <dbReference type="Proteomes" id="UP000194151"/>
    </source>
</evidence>
<sequence>MNRRRKALHMLGGLALIRPALSMASDAHPGVIRLLVGFPPGATGDRIARVVAPVLAAALQANVVVENRSGAGGQVAVGYAKTGPTDGSVLLQTIGSSMVIYPHTYRNLPYDPFKDFVPVGTVATAPIAFACAPTVPAKTLKEAVALIRQNPEFGFYGSPASGSVFHFSGVLLQRAMDCKFTHVAYRGSAPALADVLSGQIPFAFLAPSDILDHHRAGKLKILAVTGTSRASQLQDVPTFPEEGYKELVSQEWFSYFLARNVGAATVERYRSIVQALVKDEKVRAPLLAAGLEIGDGDAATLADTMKREYAQWKQVVQEIGFAAD</sequence>
<organism evidence="3 4">
    <name type="scientific">Bordetella genomosp. 8</name>
    <dbReference type="NCBI Taxonomy" id="1416806"/>
    <lineage>
        <taxon>Bacteria</taxon>
        <taxon>Pseudomonadati</taxon>
        <taxon>Pseudomonadota</taxon>
        <taxon>Betaproteobacteria</taxon>
        <taxon>Burkholderiales</taxon>
        <taxon>Alcaligenaceae</taxon>
        <taxon>Bordetella</taxon>
    </lineage>
</organism>
<keyword evidence="4" id="KW-1185">Reference proteome</keyword>
<dbReference type="Gene3D" id="3.40.190.150">
    <property type="entry name" value="Bordetella uptake gene, domain 1"/>
    <property type="match status" value="1"/>
</dbReference>
<dbReference type="InterPro" id="IPR042100">
    <property type="entry name" value="Bug_dom1"/>
</dbReference>
<feature type="signal peptide" evidence="2">
    <location>
        <begin position="1"/>
        <end position="24"/>
    </location>
</feature>
<evidence type="ECO:0000313" key="3">
    <source>
        <dbReference type="EMBL" id="ARP83985.1"/>
    </source>
</evidence>
<dbReference type="Gene3D" id="3.40.190.10">
    <property type="entry name" value="Periplasmic binding protein-like II"/>
    <property type="match status" value="1"/>
</dbReference>
<dbReference type="EMBL" id="CP021108">
    <property type="protein sequence ID" value="ARP83985.1"/>
    <property type="molecule type" value="Genomic_DNA"/>
</dbReference>
<dbReference type="Pfam" id="PF03401">
    <property type="entry name" value="TctC"/>
    <property type="match status" value="1"/>
</dbReference>
<comment type="similarity">
    <text evidence="1">Belongs to the UPF0065 (bug) family.</text>
</comment>